<feature type="compositionally biased region" description="Polar residues" evidence="1">
    <location>
        <begin position="42"/>
        <end position="56"/>
    </location>
</feature>
<dbReference type="Proteomes" id="UP000727407">
    <property type="component" value="Unassembled WGS sequence"/>
</dbReference>
<feature type="chain" id="PRO_5035144899" evidence="2">
    <location>
        <begin position="21"/>
        <end position="90"/>
    </location>
</feature>
<keyword evidence="2" id="KW-0732">Signal</keyword>
<evidence type="ECO:0000256" key="1">
    <source>
        <dbReference type="SAM" id="MobiDB-lite"/>
    </source>
</evidence>
<gene>
    <name evidence="3" type="primary">wdr-5.1</name>
    <name evidence="3" type="ORF">DAT39_018610</name>
</gene>
<comment type="caution">
    <text evidence="3">The sequence shown here is derived from an EMBL/GenBank/DDBJ whole genome shotgun (WGS) entry which is preliminary data.</text>
</comment>
<feature type="signal peptide" evidence="2">
    <location>
        <begin position="1"/>
        <end position="20"/>
    </location>
</feature>
<sequence>MRTVLIIFSAILLYLADSDSQETPNVYTPTRRHLRTGRSAPAAQTTYATTNPSNPTGPFERGHIFHDLLHDLARSAPTINCVFCRSAPVH</sequence>
<dbReference type="AlphaFoldDB" id="A0A8J4WUQ4"/>
<dbReference type="EMBL" id="QNUK01000560">
    <property type="protein sequence ID" value="KAF5891692.1"/>
    <property type="molecule type" value="Genomic_DNA"/>
</dbReference>
<evidence type="ECO:0000313" key="3">
    <source>
        <dbReference type="EMBL" id="KAF5891692.1"/>
    </source>
</evidence>
<evidence type="ECO:0000313" key="4">
    <source>
        <dbReference type="Proteomes" id="UP000727407"/>
    </source>
</evidence>
<feature type="region of interest" description="Disordered" evidence="1">
    <location>
        <begin position="21"/>
        <end position="56"/>
    </location>
</feature>
<proteinExistence type="predicted"/>
<reference evidence="3" key="1">
    <citation type="submission" date="2020-07" db="EMBL/GenBank/DDBJ databases">
        <title>Clarias magur genome sequencing, assembly and annotation.</title>
        <authorList>
            <person name="Kushwaha B."/>
            <person name="Kumar R."/>
            <person name="Das P."/>
            <person name="Joshi C.G."/>
            <person name="Kumar D."/>
            <person name="Nagpure N.S."/>
            <person name="Pandey M."/>
            <person name="Agarwal S."/>
            <person name="Srivastava S."/>
            <person name="Singh M."/>
            <person name="Sahoo L."/>
            <person name="Jayasankar P."/>
            <person name="Meher P.K."/>
            <person name="Koringa P.G."/>
            <person name="Iquebal M.A."/>
            <person name="Das S.P."/>
            <person name="Bit A."/>
            <person name="Patnaik S."/>
            <person name="Patel N."/>
            <person name="Shah T.M."/>
            <person name="Hinsu A."/>
            <person name="Jena J.K."/>
        </authorList>
    </citation>
    <scope>NUCLEOTIDE SEQUENCE</scope>
    <source>
        <strain evidence="3">CIFAMagur01</strain>
        <tissue evidence="3">Testis</tissue>
    </source>
</reference>
<organism evidence="3 4">
    <name type="scientific">Clarias magur</name>
    <name type="common">Asian catfish</name>
    <name type="synonym">Macropteronotus magur</name>
    <dbReference type="NCBI Taxonomy" id="1594786"/>
    <lineage>
        <taxon>Eukaryota</taxon>
        <taxon>Metazoa</taxon>
        <taxon>Chordata</taxon>
        <taxon>Craniata</taxon>
        <taxon>Vertebrata</taxon>
        <taxon>Euteleostomi</taxon>
        <taxon>Actinopterygii</taxon>
        <taxon>Neopterygii</taxon>
        <taxon>Teleostei</taxon>
        <taxon>Ostariophysi</taxon>
        <taxon>Siluriformes</taxon>
        <taxon>Clariidae</taxon>
        <taxon>Clarias</taxon>
    </lineage>
</organism>
<protein>
    <submittedName>
        <fullName evidence="3">WD repeat-containing protein wdr-5.1</fullName>
    </submittedName>
</protein>
<name>A0A8J4WUQ4_CLAMG</name>
<keyword evidence="4" id="KW-1185">Reference proteome</keyword>
<evidence type="ECO:0000256" key="2">
    <source>
        <dbReference type="SAM" id="SignalP"/>
    </source>
</evidence>
<accession>A0A8J4WUQ4</accession>